<feature type="domain" description="Response regulatory" evidence="7">
    <location>
        <begin position="11"/>
        <end position="126"/>
    </location>
</feature>
<dbReference type="EMBL" id="RJVA01000014">
    <property type="protein sequence ID" value="ROQ90741.1"/>
    <property type="molecule type" value="Genomic_DNA"/>
</dbReference>
<evidence type="ECO:0000256" key="4">
    <source>
        <dbReference type="ARBA" id="ARBA00023163"/>
    </source>
</evidence>
<proteinExistence type="predicted"/>
<dbReference type="PROSITE" id="PS50110">
    <property type="entry name" value="RESPONSE_REGULATORY"/>
    <property type="match status" value="1"/>
</dbReference>
<dbReference type="Gene3D" id="1.10.8.60">
    <property type="match status" value="1"/>
</dbReference>
<dbReference type="GO" id="GO:0005524">
    <property type="term" value="F:ATP binding"/>
    <property type="evidence" value="ECO:0007669"/>
    <property type="project" value="UniProtKB-KW"/>
</dbReference>
<dbReference type="SUPFAM" id="SSF46689">
    <property type="entry name" value="Homeodomain-like"/>
    <property type="match status" value="1"/>
</dbReference>
<evidence type="ECO:0000313" key="9">
    <source>
        <dbReference type="Proteomes" id="UP000276223"/>
    </source>
</evidence>
<dbReference type="FunFam" id="3.40.50.300:FF:000006">
    <property type="entry name" value="DNA-binding transcriptional regulator NtrC"/>
    <property type="match status" value="1"/>
</dbReference>
<dbReference type="InterPro" id="IPR025662">
    <property type="entry name" value="Sigma_54_int_dom_ATP-bd_1"/>
</dbReference>
<dbReference type="GO" id="GO:0043565">
    <property type="term" value="F:sequence-specific DNA binding"/>
    <property type="evidence" value="ECO:0007669"/>
    <property type="project" value="InterPro"/>
</dbReference>
<dbReference type="Pfam" id="PF25601">
    <property type="entry name" value="AAA_lid_14"/>
    <property type="match status" value="1"/>
</dbReference>
<dbReference type="InterPro" id="IPR002197">
    <property type="entry name" value="HTH_Fis"/>
</dbReference>
<keyword evidence="1" id="KW-0547">Nucleotide-binding</keyword>
<dbReference type="Gene3D" id="1.10.10.60">
    <property type="entry name" value="Homeodomain-like"/>
    <property type="match status" value="1"/>
</dbReference>
<keyword evidence="4" id="KW-0804">Transcription</keyword>
<keyword evidence="5" id="KW-0597">Phosphoprotein</keyword>
<dbReference type="PRINTS" id="PR01590">
    <property type="entry name" value="HTHFIS"/>
</dbReference>
<evidence type="ECO:0000256" key="3">
    <source>
        <dbReference type="ARBA" id="ARBA00023015"/>
    </source>
</evidence>
<keyword evidence="8" id="KW-0238">DNA-binding</keyword>
<protein>
    <submittedName>
        <fullName evidence="8">DNA-binding NtrC family response regulator</fullName>
    </submittedName>
</protein>
<dbReference type="PROSITE" id="PS50045">
    <property type="entry name" value="SIGMA54_INTERACT_4"/>
    <property type="match status" value="1"/>
</dbReference>
<comment type="caution">
    <text evidence="8">The sequence shown here is derived from an EMBL/GenBank/DDBJ whole genome shotgun (WGS) entry which is preliminary data.</text>
</comment>
<feature type="modified residue" description="4-aspartylphosphate" evidence="5">
    <location>
        <position position="61"/>
    </location>
</feature>
<keyword evidence="2" id="KW-0067">ATP-binding</keyword>
<dbReference type="Proteomes" id="UP000276223">
    <property type="component" value="Unassembled WGS sequence"/>
</dbReference>
<evidence type="ECO:0000256" key="1">
    <source>
        <dbReference type="ARBA" id="ARBA00022741"/>
    </source>
</evidence>
<gene>
    <name evidence="8" type="ORF">EDC27_2631</name>
</gene>
<dbReference type="SUPFAM" id="SSF52172">
    <property type="entry name" value="CheY-like"/>
    <property type="match status" value="1"/>
</dbReference>
<dbReference type="SMART" id="SM00382">
    <property type="entry name" value="AAA"/>
    <property type="match status" value="1"/>
</dbReference>
<reference evidence="8 9" key="1">
    <citation type="submission" date="2018-11" db="EMBL/GenBank/DDBJ databases">
        <title>Genomic Encyclopedia of Type Strains, Phase IV (KMG-IV): sequencing the most valuable type-strain genomes for metagenomic binning, comparative biology and taxonomic classification.</title>
        <authorList>
            <person name="Goeker M."/>
        </authorList>
    </citation>
    <scope>NUCLEOTIDE SEQUENCE [LARGE SCALE GENOMIC DNA]</scope>
    <source>
        <strain evidence="8 9">DSM 22027</strain>
    </source>
</reference>
<sequence>MSGAPKVPKDRILVVDDELDFLRLLKRSLVKDLDCEVLTASSGEAALQMLDEEPVDVALVDMKMPGMDGLEVLEEMRTRHPWVTAVMMTAYGCVELAVQAMRQGAYDFITKPFDHETLVFTLQKALERHRLLRENMRLQRWYQGQSAFQNIVGRSPAMRRVFETVQMVAASDLTVLITGESGTGKDLVARAIHDLSERSRGPFVAVNCPTVPENILESELFGYKKGAFTHATHNKIGLFQEAHRGTLFLDEIGDISPAIQTKLLRVLQDKAIKPLGDTKMIKVDVRVVASTNRNLQEKIRSGTFREDLYYRLNVVPIEMPPLRQRREDIPLLCDHFLKKHGAELRRPHKTISPELMEIFLAREWDGNVRELENTIMRGILFAPGDEIRPEHVGLMSKRRSDHIFDDASFQQLPYKQAKEEVLRRFHRQYLENLLARCGGNVTHAARQCGLERQALQQVMRRFGISAEKFRKPSETAP</sequence>
<evidence type="ECO:0000313" key="8">
    <source>
        <dbReference type="EMBL" id="ROQ90741.1"/>
    </source>
</evidence>
<dbReference type="SUPFAM" id="SSF52540">
    <property type="entry name" value="P-loop containing nucleoside triphosphate hydrolases"/>
    <property type="match status" value="1"/>
</dbReference>
<dbReference type="GO" id="GO:0000160">
    <property type="term" value="P:phosphorelay signal transduction system"/>
    <property type="evidence" value="ECO:0007669"/>
    <property type="project" value="InterPro"/>
</dbReference>
<dbReference type="InterPro" id="IPR002078">
    <property type="entry name" value="Sigma_54_int"/>
</dbReference>
<dbReference type="PANTHER" id="PTHR32071:SF113">
    <property type="entry name" value="ALGINATE BIOSYNTHESIS TRANSCRIPTIONAL REGULATORY PROTEIN ALGB"/>
    <property type="match status" value="1"/>
</dbReference>
<dbReference type="GO" id="GO:0006355">
    <property type="term" value="P:regulation of DNA-templated transcription"/>
    <property type="evidence" value="ECO:0007669"/>
    <property type="project" value="InterPro"/>
</dbReference>
<dbReference type="PROSITE" id="PS00675">
    <property type="entry name" value="SIGMA54_INTERACT_1"/>
    <property type="match status" value="1"/>
</dbReference>
<dbReference type="AlphaFoldDB" id="A0A3N1USC3"/>
<dbReference type="InterPro" id="IPR027417">
    <property type="entry name" value="P-loop_NTPase"/>
</dbReference>
<dbReference type="Pfam" id="PF00158">
    <property type="entry name" value="Sigma54_activat"/>
    <property type="match status" value="1"/>
</dbReference>
<dbReference type="Gene3D" id="3.40.50.300">
    <property type="entry name" value="P-loop containing nucleotide triphosphate hydrolases"/>
    <property type="match status" value="1"/>
</dbReference>
<dbReference type="PANTHER" id="PTHR32071">
    <property type="entry name" value="TRANSCRIPTIONAL REGULATORY PROTEIN"/>
    <property type="match status" value="1"/>
</dbReference>
<dbReference type="InterPro" id="IPR009057">
    <property type="entry name" value="Homeodomain-like_sf"/>
</dbReference>
<keyword evidence="3" id="KW-0805">Transcription regulation</keyword>
<evidence type="ECO:0000259" key="7">
    <source>
        <dbReference type="PROSITE" id="PS50110"/>
    </source>
</evidence>
<evidence type="ECO:0000256" key="2">
    <source>
        <dbReference type="ARBA" id="ARBA00022840"/>
    </source>
</evidence>
<accession>A0A3N1USC3</accession>
<keyword evidence="9" id="KW-1185">Reference proteome</keyword>
<organism evidence="8 9">
    <name type="scientific">Desulfosoma caldarium</name>
    <dbReference type="NCBI Taxonomy" id="610254"/>
    <lineage>
        <taxon>Bacteria</taxon>
        <taxon>Pseudomonadati</taxon>
        <taxon>Thermodesulfobacteriota</taxon>
        <taxon>Syntrophobacteria</taxon>
        <taxon>Syntrophobacterales</taxon>
        <taxon>Syntrophobacteraceae</taxon>
        <taxon>Desulfosoma</taxon>
    </lineage>
</organism>
<dbReference type="InterPro" id="IPR001789">
    <property type="entry name" value="Sig_transdc_resp-reg_receiver"/>
</dbReference>
<name>A0A3N1USC3_9BACT</name>
<dbReference type="CDD" id="cd00009">
    <property type="entry name" value="AAA"/>
    <property type="match status" value="1"/>
</dbReference>
<dbReference type="SMART" id="SM00448">
    <property type="entry name" value="REC"/>
    <property type="match status" value="1"/>
</dbReference>
<evidence type="ECO:0000256" key="5">
    <source>
        <dbReference type="PROSITE-ProRule" id="PRU00169"/>
    </source>
</evidence>
<dbReference type="Pfam" id="PF00072">
    <property type="entry name" value="Response_reg"/>
    <property type="match status" value="1"/>
</dbReference>
<feature type="domain" description="Sigma-54 factor interaction" evidence="6">
    <location>
        <begin position="151"/>
        <end position="380"/>
    </location>
</feature>
<dbReference type="InterPro" id="IPR011006">
    <property type="entry name" value="CheY-like_superfamily"/>
</dbReference>
<dbReference type="Gene3D" id="3.40.50.2300">
    <property type="match status" value="1"/>
</dbReference>
<dbReference type="OrthoDB" id="9763792at2"/>
<dbReference type="InterPro" id="IPR058031">
    <property type="entry name" value="AAA_lid_NorR"/>
</dbReference>
<evidence type="ECO:0000259" key="6">
    <source>
        <dbReference type="PROSITE" id="PS50045"/>
    </source>
</evidence>
<dbReference type="InterPro" id="IPR003593">
    <property type="entry name" value="AAA+_ATPase"/>
</dbReference>
<dbReference type="Pfam" id="PF02954">
    <property type="entry name" value="HTH_8"/>
    <property type="match status" value="1"/>
</dbReference>